<dbReference type="EMBL" id="JBHSRI010000025">
    <property type="protein sequence ID" value="MFC6040632.1"/>
    <property type="molecule type" value="Genomic_DNA"/>
</dbReference>
<evidence type="ECO:0000256" key="1">
    <source>
        <dbReference type="SAM" id="MobiDB-lite"/>
    </source>
</evidence>
<dbReference type="RefSeq" id="WP_377735160.1">
    <property type="nucleotide sequence ID" value="NZ_JBHSRI010000025.1"/>
</dbReference>
<dbReference type="InterPro" id="IPR025623">
    <property type="entry name" value="YusW"/>
</dbReference>
<name>A0ABW1LBN9_9BACL</name>
<organism evidence="3 4">
    <name type="scientific">Paenisporosarcina macmurdoensis</name>
    <dbReference type="NCBI Taxonomy" id="212659"/>
    <lineage>
        <taxon>Bacteria</taxon>
        <taxon>Bacillati</taxon>
        <taxon>Bacillota</taxon>
        <taxon>Bacilli</taxon>
        <taxon>Bacillales</taxon>
        <taxon>Caryophanaceae</taxon>
        <taxon>Paenisporosarcina</taxon>
    </lineage>
</organism>
<gene>
    <name evidence="3" type="ORF">ACFPYN_14485</name>
</gene>
<dbReference type="PROSITE" id="PS51257">
    <property type="entry name" value="PROKAR_LIPOPROTEIN"/>
    <property type="match status" value="1"/>
</dbReference>
<proteinExistence type="predicted"/>
<accession>A0ABW1LBN9</accession>
<comment type="caution">
    <text evidence="3">The sequence shown here is derived from an EMBL/GenBank/DDBJ whole genome shotgun (WGS) entry which is preliminary data.</text>
</comment>
<dbReference type="Proteomes" id="UP001596170">
    <property type="component" value="Unassembled WGS sequence"/>
</dbReference>
<dbReference type="Pfam" id="PF14039">
    <property type="entry name" value="YusW"/>
    <property type="match status" value="1"/>
</dbReference>
<reference evidence="4" key="1">
    <citation type="journal article" date="2019" name="Int. J. Syst. Evol. Microbiol.">
        <title>The Global Catalogue of Microorganisms (GCM) 10K type strain sequencing project: providing services to taxonomists for standard genome sequencing and annotation.</title>
        <authorList>
            <consortium name="The Broad Institute Genomics Platform"/>
            <consortium name="The Broad Institute Genome Sequencing Center for Infectious Disease"/>
            <person name="Wu L."/>
            <person name="Ma J."/>
        </authorList>
    </citation>
    <scope>NUCLEOTIDE SEQUENCE [LARGE SCALE GENOMIC DNA]</scope>
    <source>
        <strain evidence="4">CCUG 54527</strain>
    </source>
</reference>
<protein>
    <submittedName>
        <fullName evidence="3">YusW family protein</fullName>
    </submittedName>
</protein>
<feature type="region of interest" description="Disordered" evidence="1">
    <location>
        <begin position="29"/>
        <end position="53"/>
    </location>
</feature>
<feature type="chain" id="PRO_5046950586" evidence="2">
    <location>
        <begin position="23"/>
        <end position="161"/>
    </location>
</feature>
<sequence length="161" mass="18117">MTFKKTSVVASLMLSTALLVGACGDKDEITKDVTKNDTSNDIEDSAPGENPDDVSKFEFSKFELEVNYPDQEEAIDVNYEEKQDATDAEYRNVTENLDETGETAFENLRAPLETLQLKEDMTDEEILSRVVKAFNIEDNYTLIEADITWANGEEQKVTAKK</sequence>
<feature type="signal peptide" evidence="2">
    <location>
        <begin position="1"/>
        <end position="22"/>
    </location>
</feature>
<evidence type="ECO:0000313" key="3">
    <source>
        <dbReference type="EMBL" id="MFC6040632.1"/>
    </source>
</evidence>
<keyword evidence="2" id="KW-0732">Signal</keyword>
<keyword evidence="4" id="KW-1185">Reference proteome</keyword>
<evidence type="ECO:0000256" key="2">
    <source>
        <dbReference type="SAM" id="SignalP"/>
    </source>
</evidence>
<feature type="compositionally biased region" description="Acidic residues" evidence="1">
    <location>
        <begin position="40"/>
        <end position="52"/>
    </location>
</feature>
<evidence type="ECO:0000313" key="4">
    <source>
        <dbReference type="Proteomes" id="UP001596170"/>
    </source>
</evidence>